<evidence type="ECO:0000256" key="2">
    <source>
        <dbReference type="ARBA" id="ARBA00022989"/>
    </source>
</evidence>
<evidence type="ECO:0000256" key="4">
    <source>
        <dbReference type="ARBA" id="ARBA00029447"/>
    </source>
</evidence>
<dbReference type="InterPro" id="IPR024478">
    <property type="entry name" value="HlyB_4HB_MCP"/>
</dbReference>
<dbReference type="InterPro" id="IPR004090">
    <property type="entry name" value="Chemotax_Me-accpt_rcpt"/>
</dbReference>
<feature type="transmembrane region" description="Helical" evidence="6">
    <location>
        <begin position="201"/>
        <end position="223"/>
    </location>
</feature>
<evidence type="ECO:0000256" key="3">
    <source>
        <dbReference type="ARBA" id="ARBA00023224"/>
    </source>
</evidence>
<evidence type="ECO:0000256" key="5">
    <source>
        <dbReference type="PROSITE-ProRule" id="PRU00284"/>
    </source>
</evidence>
<dbReference type="SMART" id="SM00304">
    <property type="entry name" value="HAMP"/>
    <property type="match status" value="1"/>
</dbReference>
<reference evidence="9 10" key="1">
    <citation type="submission" date="2020-08" db="EMBL/GenBank/DDBJ databases">
        <title>Genomic Encyclopedia of Type Strains, Phase III (KMG-III): the genomes of soil and plant-associated and newly described type strains.</title>
        <authorList>
            <person name="Whitman W."/>
        </authorList>
    </citation>
    <scope>NUCLEOTIDE SEQUENCE [LARGE SCALE GENOMIC DNA]</scope>
    <source>
        <strain evidence="9 10">CECT 3303</strain>
    </source>
</reference>
<dbReference type="SUPFAM" id="SSF58104">
    <property type="entry name" value="Methyl-accepting chemotaxis protein (MCP) signaling domain"/>
    <property type="match status" value="1"/>
</dbReference>
<keyword evidence="3 5" id="KW-0807">Transducer</keyword>
<dbReference type="PANTHER" id="PTHR32089:SF112">
    <property type="entry name" value="LYSOZYME-LIKE PROTEIN-RELATED"/>
    <property type="match status" value="1"/>
</dbReference>
<keyword evidence="10" id="KW-1185">Reference proteome</keyword>
<gene>
    <name evidence="9" type="ORF">FHS22_005749</name>
</gene>
<evidence type="ECO:0000259" key="7">
    <source>
        <dbReference type="PROSITE" id="PS50111"/>
    </source>
</evidence>
<dbReference type="EMBL" id="JACHJJ010000023">
    <property type="protein sequence ID" value="MBB5966458.1"/>
    <property type="molecule type" value="Genomic_DNA"/>
</dbReference>
<comment type="similarity">
    <text evidence="4">Belongs to the methyl-accepting chemotaxis (MCP) protein family.</text>
</comment>
<dbReference type="CDD" id="cd06225">
    <property type="entry name" value="HAMP"/>
    <property type="match status" value="1"/>
</dbReference>
<dbReference type="Pfam" id="PF00672">
    <property type="entry name" value="HAMP"/>
    <property type="match status" value="1"/>
</dbReference>
<dbReference type="SMART" id="SM00283">
    <property type="entry name" value="MA"/>
    <property type="match status" value="1"/>
</dbReference>
<dbReference type="InterPro" id="IPR003660">
    <property type="entry name" value="HAMP_dom"/>
</dbReference>
<keyword evidence="1 6" id="KW-0812">Transmembrane</keyword>
<dbReference type="Proteomes" id="UP000562352">
    <property type="component" value="Unassembled WGS sequence"/>
</dbReference>
<accession>A0A841DDT1</accession>
<proteinExistence type="inferred from homology"/>
<evidence type="ECO:0000313" key="9">
    <source>
        <dbReference type="EMBL" id="MBB5966458.1"/>
    </source>
</evidence>
<dbReference type="PROSITE" id="PS50885">
    <property type="entry name" value="HAMP"/>
    <property type="match status" value="1"/>
</dbReference>
<sequence>MKAATMRTDAGRRRRWADMPIGMKIAFAMLITLLVSSAATLATLVQASTVRSAGQSIYTGNVQPMVVISDLRDAVRVLRLDQNEVPLRKAGTEAMQETLDEVDGDIHNITELLEEYRPVAAAPDKVEEFVDSFDAYSVIAEQQMLPAALKGDVAAYVSIKDTGQADELWEACKALLKEMVEAEKSEAAATAADLDAEYDRAVVLSVAFLSGAVLLGLALAVWVSRGISRPLRGVADALSAVADGDLAVEVPDPGTRDEVGVMAGALRRSLEAMRASVQQVLTQARQLSAASGELTGLAARIESGATVTAAQSHSAAAAADQVSASVTTVAGASEEMNAAIADISRSAASAVQVAQQAMNVAAQTNASVATLGAASAEVGDVVKVISSIAEQTNLLALNATIEAARAGEAGKGFAVVATEVKDLAQETAKATEEISRKIAAIQASSTEAARALSEITGIVEQINEHQTTVASAVEEQTATTQEISRSVGQAATGMDQIARSVTDVSHAAEESNAGAVQAAGAAQQLADLARDLDRSIAHFRV</sequence>
<keyword evidence="6" id="KW-0472">Membrane</keyword>
<keyword evidence="2 6" id="KW-1133">Transmembrane helix</keyword>
<evidence type="ECO:0000256" key="6">
    <source>
        <dbReference type="SAM" id="Phobius"/>
    </source>
</evidence>
<dbReference type="Pfam" id="PF00015">
    <property type="entry name" value="MCPsignal"/>
    <property type="match status" value="1"/>
</dbReference>
<protein>
    <submittedName>
        <fullName evidence="9">Methyl-accepting chemotaxis protein</fullName>
    </submittedName>
</protein>
<evidence type="ECO:0000259" key="8">
    <source>
        <dbReference type="PROSITE" id="PS50885"/>
    </source>
</evidence>
<dbReference type="Pfam" id="PF12729">
    <property type="entry name" value="4HB_MCP_1"/>
    <property type="match status" value="1"/>
</dbReference>
<dbReference type="PANTHER" id="PTHR32089">
    <property type="entry name" value="METHYL-ACCEPTING CHEMOTAXIS PROTEIN MCPB"/>
    <property type="match status" value="1"/>
</dbReference>
<organism evidence="9 10">
    <name type="scientific">Planomonospora venezuelensis</name>
    <dbReference type="NCBI Taxonomy" id="1999"/>
    <lineage>
        <taxon>Bacteria</taxon>
        <taxon>Bacillati</taxon>
        <taxon>Actinomycetota</taxon>
        <taxon>Actinomycetes</taxon>
        <taxon>Streptosporangiales</taxon>
        <taxon>Streptosporangiaceae</taxon>
        <taxon>Planomonospora</taxon>
    </lineage>
</organism>
<dbReference type="PROSITE" id="PS50111">
    <property type="entry name" value="CHEMOTAXIS_TRANSDUC_2"/>
    <property type="match status" value="1"/>
</dbReference>
<dbReference type="Gene3D" id="1.10.287.950">
    <property type="entry name" value="Methyl-accepting chemotaxis protein"/>
    <property type="match status" value="1"/>
</dbReference>
<evidence type="ECO:0000313" key="10">
    <source>
        <dbReference type="Proteomes" id="UP000562352"/>
    </source>
</evidence>
<comment type="caution">
    <text evidence="9">The sequence shown here is derived from an EMBL/GenBank/DDBJ whole genome shotgun (WGS) entry which is preliminary data.</text>
</comment>
<dbReference type="GO" id="GO:0004888">
    <property type="term" value="F:transmembrane signaling receptor activity"/>
    <property type="evidence" value="ECO:0007669"/>
    <property type="project" value="InterPro"/>
</dbReference>
<dbReference type="AlphaFoldDB" id="A0A841DDT1"/>
<dbReference type="GO" id="GO:0007165">
    <property type="term" value="P:signal transduction"/>
    <property type="evidence" value="ECO:0007669"/>
    <property type="project" value="UniProtKB-KW"/>
</dbReference>
<name>A0A841DDT1_PLAVE</name>
<dbReference type="PRINTS" id="PR00260">
    <property type="entry name" value="CHEMTRNSDUCR"/>
</dbReference>
<dbReference type="GO" id="GO:0006935">
    <property type="term" value="P:chemotaxis"/>
    <property type="evidence" value="ECO:0007669"/>
    <property type="project" value="InterPro"/>
</dbReference>
<feature type="domain" description="HAMP" evidence="8">
    <location>
        <begin position="225"/>
        <end position="278"/>
    </location>
</feature>
<feature type="domain" description="Methyl-accepting transducer" evidence="7">
    <location>
        <begin position="283"/>
        <end position="526"/>
    </location>
</feature>
<dbReference type="GO" id="GO:0016020">
    <property type="term" value="C:membrane"/>
    <property type="evidence" value="ECO:0007669"/>
    <property type="project" value="InterPro"/>
</dbReference>
<dbReference type="RefSeq" id="WP_184946575.1">
    <property type="nucleotide sequence ID" value="NZ_BAAAWZ010000001.1"/>
</dbReference>
<evidence type="ECO:0000256" key="1">
    <source>
        <dbReference type="ARBA" id="ARBA00022692"/>
    </source>
</evidence>
<dbReference type="InterPro" id="IPR004089">
    <property type="entry name" value="MCPsignal_dom"/>
</dbReference>